<reference evidence="1 2" key="1">
    <citation type="submission" date="2024-02" db="EMBL/GenBank/DDBJ databases">
        <title>Seven novel Bacillus-like species.</title>
        <authorList>
            <person name="Liu G."/>
        </authorList>
    </citation>
    <scope>NUCLEOTIDE SEQUENCE [LARGE SCALE GENOMIC DNA]</scope>
    <source>
        <strain evidence="1 2">FJAT-52054</strain>
    </source>
</reference>
<keyword evidence="2" id="KW-1185">Reference proteome</keyword>
<name>A0ABZ2NIP2_9BACI</name>
<evidence type="ECO:0000313" key="1">
    <source>
        <dbReference type="EMBL" id="WXB97274.1"/>
    </source>
</evidence>
<gene>
    <name evidence="1" type="ORF">WCV65_01840</name>
</gene>
<dbReference type="RefSeq" id="WP_338779553.1">
    <property type="nucleotide sequence ID" value="NZ_CP147407.1"/>
</dbReference>
<accession>A0ABZ2NIP2</accession>
<protein>
    <submittedName>
        <fullName evidence="1">Uncharacterized protein</fullName>
    </submittedName>
</protein>
<evidence type="ECO:0000313" key="2">
    <source>
        <dbReference type="Proteomes" id="UP001377337"/>
    </source>
</evidence>
<sequence>MTKVIEQHTAMEIVGNEELERLAQQEMLQRTKVLDKVREIFTFPNGGFISISTVAALYDVEEMKVISLLRVEELEGEHNLLVSRLDMLSVGFLLSESEVAQELRNQLTNIREVN</sequence>
<dbReference type="Proteomes" id="UP001377337">
    <property type="component" value="Chromosome"/>
</dbReference>
<dbReference type="EMBL" id="CP147407">
    <property type="protein sequence ID" value="WXB97274.1"/>
    <property type="molecule type" value="Genomic_DNA"/>
</dbReference>
<proteinExistence type="predicted"/>
<organism evidence="1 2">
    <name type="scientific">Metabacillus sediminis</name>
    <dbReference type="NCBI Taxonomy" id="3117746"/>
    <lineage>
        <taxon>Bacteria</taxon>
        <taxon>Bacillati</taxon>
        <taxon>Bacillota</taxon>
        <taxon>Bacilli</taxon>
        <taxon>Bacillales</taxon>
        <taxon>Bacillaceae</taxon>
        <taxon>Metabacillus</taxon>
    </lineage>
</organism>